<dbReference type="EMBL" id="NBIV01000069">
    <property type="protein sequence ID" value="PXF45129.1"/>
    <property type="molecule type" value="Genomic_DNA"/>
</dbReference>
<gene>
    <name evidence="3" type="ORF">BWQ96_05103</name>
</gene>
<protein>
    <recommendedName>
        <fullName evidence="1">Vacuolar ATPase assembly protein VMA22</fullName>
    </recommendedName>
</protein>
<feature type="region of interest" description="Disordered" evidence="2">
    <location>
        <begin position="94"/>
        <end position="130"/>
    </location>
</feature>
<keyword evidence="4" id="KW-1185">Reference proteome</keyword>
<evidence type="ECO:0000313" key="3">
    <source>
        <dbReference type="EMBL" id="PXF45129.1"/>
    </source>
</evidence>
<proteinExistence type="predicted"/>
<dbReference type="GO" id="GO:1990871">
    <property type="term" value="C:Vma12-Vma22 assembly complex"/>
    <property type="evidence" value="ECO:0007669"/>
    <property type="project" value="TreeGrafter"/>
</dbReference>
<organism evidence="3 4">
    <name type="scientific">Gracilariopsis chorda</name>
    <dbReference type="NCBI Taxonomy" id="448386"/>
    <lineage>
        <taxon>Eukaryota</taxon>
        <taxon>Rhodophyta</taxon>
        <taxon>Florideophyceae</taxon>
        <taxon>Rhodymeniophycidae</taxon>
        <taxon>Gracilariales</taxon>
        <taxon>Gracilariaceae</taxon>
        <taxon>Gracilariopsis</taxon>
    </lineage>
</organism>
<accession>A0A2V3ISQ3</accession>
<evidence type="ECO:0000313" key="4">
    <source>
        <dbReference type="Proteomes" id="UP000247409"/>
    </source>
</evidence>
<dbReference type="InterPro" id="IPR040357">
    <property type="entry name" value="Vma22/CCDC115"/>
</dbReference>
<feature type="compositionally biased region" description="Basic and acidic residues" evidence="2">
    <location>
        <begin position="116"/>
        <end position="129"/>
    </location>
</feature>
<evidence type="ECO:0000256" key="2">
    <source>
        <dbReference type="SAM" id="MobiDB-lite"/>
    </source>
</evidence>
<dbReference type="GO" id="GO:0051082">
    <property type="term" value="F:unfolded protein binding"/>
    <property type="evidence" value="ECO:0007669"/>
    <property type="project" value="TreeGrafter"/>
</dbReference>
<dbReference type="PANTHER" id="PTHR31996">
    <property type="entry name" value="COILED-COIL DOMAIN-CONTAINING PROTEIN 115"/>
    <property type="match status" value="1"/>
</dbReference>
<dbReference type="AlphaFoldDB" id="A0A2V3ISQ3"/>
<dbReference type="OrthoDB" id="10434884at2759"/>
<reference evidence="3 4" key="1">
    <citation type="journal article" date="2018" name="Mol. Biol. Evol.">
        <title>Analysis of the draft genome of the red seaweed Gracilariopsis chorda provides insights into genome size evolution in Rhodophyta.</title>
        <authorList>
            <person name="Lee J."/>
            <person name="Yang E.C."/>
            <person name="Graf L."/>
            <person name="Yang J.H."/>
            <person name="Qiu H."/>
            <person name="Zel Zion U."/>
            <person name="Chan C.X."/>
            <person name="Stephens T.G."/>
            <person name="Weber A.P.M."/>
            <person name="Boo G.H."/>
            <person name="Boo S.M."/>
            <person name="Kim K.M."/>
            <person name="Shin Y."/>
            <person name="Jung M."/>
            <person name="Lee S.J."/>
            <person name="Yim H.S."/>
            <person name="Lee J.H."/>
            <person name="Bhattacharya D."/>
            <person name="Yoon H.S."/>
        </authorList>
    </citation>
    <scope>NUCLEOTIDE SEQUENCE [LARGE SCALE GENOMIC DNA]</scope>
    <source>
        <strain evidence="3 4">SKKU-2015</strain>
        <tissue evidence="3">Whole body</tissue>
    </source>
</reference>
<name>A0A2V3ISQ3_9FLOR</name>
<dbReference type="Proteomes" id="UP000247409">
    <property type="component" value="Unassembled WGS sequence"/>
</dbReference>
<comment type="caution">
    <text evidence="3">The sequence shown here is derived from an EMBL/GenBank/DDBJ whole genome shotgun (WGS) entry which is preliminary data.</text>
</comment>
<evidence type="ECO:0000256" key="1">
    <source>
        <dbReference type="ARBA" id="ARBA00093634"/>
    </source>
</evidence>
<sequence>MTSEDTGIENLSIRDEGLEELLDAVDRRTHQQDIFHNLISDGFMSLARERYRDPSSTERLGRLVYDEREDVSSDVHIDVQEDQDSGIVAMTKTNGQDVTGPESNSTEATLRRRRTKESEKVRNSREKPVKLSHKNVKNTFMAMPSKEIREAIKCFRLAIDHAVDLVNTNSKLNAALDKK</sequence>
<dbReference type="GO" id="GO:0070072">
    <property type="term" value="P:vacuolar proton-transporting V-type ATPase complex assembly"/>
    <property type="evidence" value="ECO:0007669"/>
    <property type="project" value="InterPro"/>
</dbReference>
<dbReference type="PANTHER" id="PTHR31996:SF2">
    <property type="entry name" value="COILED-COIL DOMAIN-CONTAINING PROTEIN 115"/>
    <property type="match status" value="1"/>
</dbReference>
<feature type="compositionally biased region" description="Polar residues" evidence="2">
    <location>
        <begin position="94"/>
        <end position="108"/>
    </location>
</feature>
<dbReference type="Pfam" id="PF21730">
    <property type="entry name" value="Vma22_CCDC115"/>
    <property type="match status" value="1"/>
</dbReference>